<dbReference type="EMBL" id="JACOAF010000044">
    <property type="protein sequence ID" value="MBC3541984.1"/>
    <property type="molecule type" value="Genomic_DNA"/>
</dbReference>
<gene>
    <name evidence="1" type="ORF">H7U12_20005</name>
</gene>
<protein>
    <submittedName>
        <fullName evidence="1">Uncharacterized protein</fullName>
    </submittedName>
</protein>
<accession>A0ABR6VXQ2</accession>
<evidence type="ECO:0000313" key="2">
    <source>
        <dbReference type="Proteomes" id="UP000659698"/>
    </source>
</evidence>
<name>A0ABR6VXQ2_9BACT</name>
<dbReference type="RefSeq" id="WP_186641432.1">
    <property type="nucleotide sequence ID" value="NZ_JACOAF010000044.1"/>
</dbReference>
<evidence type="ECO:0000313" key="1">
    <source>
        <dbReference type="EMBL" id="MBC3541984.1"/>
    </source>
</evidence>
<proteinExistence type="predicted"/>
<sequence>MEAASHSFLGFAEAIIRLSFPFYQRIPFCGHFPENSLKTETFNPVSCFLRTNLLERFSGTCSGKPDEKRLGVLCAELVIAVVFNRRPSQERREDDLAIGRFRRTFLIFIV</sequence>
<dbReference type="Proteomes" id="UP000659698">
    <property type="component" value="Unassembled WGS sequence"/>
</dbReference>
<keyword evidence="2" id="KW-1185">Reference proteome</keyword>
<reference evidence="1 2" key="1">
    <citation type="journal article" date="2019" name="Int. J. Syst. Evol. Microbiol.">
        <title>Rufibacter sediminis sp. nov., isolated from freshwater lake sediment.</title>
        <authorList>
            <person name="Qu J.H."/>
            <person name="Zhang L.J."/>
            <person name="Fu Y.H."/>
            <person name="Li H.F."/>
        </authorList>
    </citation>
    <scope>NUCLEOTIDE SEQUENCE [LARGE SCALE GENOMIC DNA]</scope>
    <source>
        <strain evidence="1 2">H-1</strain>
    </source>
</reference>
<comment type="caution">
    <text evidence="1">The sequence shown here is derived from an EMBL/GenBank/DDBJ whole genome shotgun (WGS) entry which is preliminary data.</text>
</comment>
<organism evidence="1 2">
    <name type="scientific">Rufibacter sediminis</name>
    <dbReference type="NCBI Taxonomy" id="2762756"/>
    <lineage>
        <taxon>Bacteria</taxon>
        <taxon>Pseudomonadati</taxon>
        <taxon>Bacteroidota</taxon>
        <taxon>Cytophagia</taxon>
        <taxon>Cytophagales</taxon>
        <taxon>Hymenobacteraceae</taxon>
        <taxon>Rufibacter</taxon>
    </lineage>
</organism>